<dbReference type="CDD" id="cd01850">
    <property type="entry name" value="CDC_Septin"/>
    <property type="match status" value="1"/>
</dbReference>
<dbReference type="GO" id="GO:0005856">
    <property type="term" value="C:cytoskeleton"/>
    <property type="evidence" value="ECO:0007669"/>
    <property type="project" value="UniProtKB-SubCell"/>
</dbReference>
<keyword evidence="5 8" id="KW-0342">GTP-binding</keyword>
<dbReference type="GO" id="GO:0005525">
    <property type="term" value="F:GTP binding"/>
    <property type="evidence" value="ECO:0007669"/>
    <property type="project" value="UniProtKB-KW"/>
</dbReference>
<dbReference type="InterPro" id="IPR030379">
    <property type="entry name" value="G_SEPTIN_dom"/>
</dbReference>
<dbReference type="Gene3D" id="3.40.50.300">
    <property type="entry name" value="P-loop containing nucleotide triphosphate hydrolases"/>
    <property type="match status" value="1"/>
</dbReference>
<keyword evidence="3" id="KW-0132">Cell division</keyword>
<evidence type="ECO:0000256" key="1">
    <source>
        <dbReference type="ARBA" id="ARBA00004245"/>
    </source>
</evidence>
<comment type="subcellular location">
    <subcellularLocation>
        <location evidence="1">Cytoplasm</location>
        <location evidence="1">Cytoskeleton</location>
    </subcellularLocation>
</comment>
<dbReference type="RefSeq" id="XP_041433134.1">
    <property type="nucleotide sequence ID" value="XM_041577200.1"/>
</dbReference>
<accession>A0A8J1LUW4</accession>
<feature type="compositionally biased region" description="Polar residues" evidence="9">
    <location>
        <begin position="47"/>
        <end position="56"/>
    </location>
</feature>
<feature type="compositionally biased region" description="Basic and acidic residues" evidence="9">
    <location>
        <begin position="72"/>
        <end position="91"/>
    </location>
</feature>
<feature type="compositionally biased region" description="Basic and acidic residues" evidence="9">
    <location>
        <begin position="113"/>
        <end position="143"/>
    </location>
</feature>
<evidence type="ECO:0000256" key="3">
    <source>
        <dbReference type="ARBA" id="ARBA00022618"/>
    </source>
</evidence>
<evidence type="ECO:0000256" key="2">
    <source>
        <dbReference type="ARBA" id="ARBA00022490"/>
    </source>
</evidence>
<dbReference type="Proteomes" id="UP000186698">
    <property type="component" value="Chromosome 9_10L"/>
</dbReference>
<dbReference type="PANTHER" id="PTHR18884">
    <property type="entry name" value="SEPTIN"/>
    <property type="match status" value="1"/>
</dbReference>
<organism evidence="11 12">
    <name type="scientific">Xenopus laevis</name>
    <name type="common">African clawed frog</name>
    <dbReference type="NCBI Taxonomy" id="8355"/>
    <lineage>
        <taxon>Eukaryota</taxon>
        <taxon>Metazoa</taxon>
        <taxon>Chordata</taxon>
        <taxon>Craniata</taxon>
        <taxon>Vertebrata</taxon>
        <taxon>Euteleostomi</taxon>
        <taxon>Amphibia</taxon>
        <taxon>Batrachia</taxon>
        <taxon>Anura</taxon>
        <taxon>Pipoidea</taxon>
        <taxon>Pipidae</taxon>
        <taxon>Xenopodinae</taxon>
        <taxon>Xenopus</taxon>
        <taxon>Xenopus</taxon>
    </lineage>
</organism>
<dbReference type="AlphaFoldDB" id="A0A8J1LUW4"/>
<dbReference type="InterPro" id="IPR016491">
    <property type="entry name" value="Septin"/>
</dbReference>
<dbReference type="InterPro" id="IPR027417">
    <property type="entry name" value="P-loop_NTPase"/>
</dbReference>
<sequence length="559" mass="63573">MRLPSHSHQTSLKRSFEVDEVDQSPNPPVQPRRTPNSLLRGAAASAQRFQDPSSRNAEGHLGNQRSPKSSLRRIELSGSRHPETMSRRTEISIDISSKQVENSAPGVPRFGLKRAELPGHKPPEPIPRRTEVTLGKPHDHRGDSPNSKIPEPVQRRAEDTNSKRVEIQVPKSPEVQPIKQVENSIPATTGLSQHQEPKVQPIQIDIQQRTPEISEDLQGYPSTMTDAIRDIGVKQPLPTRGVGEKPATEFGYVGIDAILEQMRKKAMKQGFELNIMVVGQSGLGKSTLINTLFKSKVSRKSVQPTAEERIPKTIEIKSVTHEIEEKGVRMKLTVIDTPGFGDHINNENCWMPIMKFINDQYEKYLQEEVNINRKKRIPDSRVHCCIYFIPATGHSLRPLDIEFMRRLSKVVNIVPVIAKADTLTLEERDYFKQRIRADLQNNGIDIYPQKEFDEDAEDRLVNEKIREMIPFAVVGSDQEYQINGRRILGRKTKWGTIEVENTGHCEFACLRDLLIRTHMQNIKDITSSIHFEAYRVKRLQEGNMMSNGTTEKDYSSNEM</sequence>
<evidence type="ECO:0000256" key="8">
    <source>
        <dbReference type="RuleBase" id="RU004560"/>
    </source>
</evidence>
<feature type="compositionally biased region" description="Basic and acidic residues" evidence="9">
    <location>
        <begin position="153"/>
        <end position="164"/>
    </location>
</feature>
<evidence type="ECO:0000256" key="9">
    <source>
        <dbReference type="SAM" id="MobiDB-lite"/>
    </source>
</evidence>
<dbReference type="FunFam" id="3.40.50.300:FF:000143">
    <property type="entry name" value="septin-9 isoform X1"/>
    <property type="match status" value="1"/>
</dbReference>
<keyword evidence="4 8" id="KW-0547">Nucleotide-binding</keyword>
<evidence type="ECO:0000313" key="11">
    <source>
        <dbReference type="Proteomes" id="UP000186698"/>
    </source>
</evidence>
<dbReference type="CTD" id="108701142"/>
<evidence type="ECO:0000259" key="10">
    <source>
        <dbReference type="PROSITE" id="PS51719"/>
    </source>
</evidence>
<evidence type="ECO:0000256" key="7">
    <source>
        <dbReference type="ARBA" id="ARBA00023306"/>
    </source>
</evidence>
<dbReference type="PROSITE" id="PS51719">
    <property type="entry name" value="G_SEPTIN"/>
    <property type="match status" value="1"/>
</dbReference>
<protein>
    <submittedName>
        <fullName evidence="12">Septin-9 isoform X3</fullName>
    </submittedName>
</protein>
<gene>
    <name evidence="12" type="primary">septin9.L</name>
</gene>
<dbReference type="SUPFAM" id="SSF52540">
    <property type="entry name" value="P-loop containing nucleoside triphosphate hydrolases"/>
    <property type="match status" value="1"/>
</dbReference>
<dbReference type="GO" id="GO:0051301">
    <property type="term" value="P:cell division"/>
    <property type="evidence" value="ECO:0007669"/>
    <property type="project" value="UniProtKB-KW"/>
</dbReference>
<evidence type="ECO:0000313" key="12">
    <source>
        <dbReference type="RefSeq" id="XP_041433134.1"/>
    </source>
</evidence>
<keyword evidence="7" id="KW-0131">Cell cycle</keyword>
<reference evidence="12" key="1">
    <citation type="submission" date="2025-08" db="UniProtKB">
        <authorList>
            <consortium name="RefSeq"/>
        </authorList>
    </citation>
    <scope>IDENTIFICATION</scope>
    <source>
        <strain evidence="12">J_2021</strain>
        <tissue evidence="12">Erythrocytes</tissue>
    </source>
</reference>
<comment type="similarity">
    <text evidence="8">Belongs to the TRAFAC class TrmE-Era-EngA-EngB-Septin-like GTPase superfamily. Septin GTPase family.</text>
</comment>
<feature type="domain" description="Septin-type G" evidence="10">
    <location>
        <begin position="269"/>
        <end position="541"/>
    </location>
</feature>
<evidence type="ECO:0000256" key="5">
    <source>
        <dbReference type="ARBA" id="ARBA00023134"/>
    </source>
</evidence>
<proteinExistence type="inferred from homology"/>
<keyword evidence="11" id="KW-1185">Reference proteome</keyword>
<feature type="compositionally biased region" description="Polar residues" evidence="9">
    <location>
        <begin position="1"/>
        <end position="13"/>
    </location>
</feature>
<name>A0A8J1LUW4_XENLA</name>
<keyword evidence="6" id="KW-0206">Cytoskeleton</keyword>
<dbReference type="GeneID" id="108701142"/>
<evidence type="ECO:0000256" key="6">
    <source>
        <dbReference type="ARBA" id="ARBA00023212"/>
    </source>
</evidence>
<dbReference type="Pfam" id="PF00735">
    <property type="entry name" value="Septin"/>
    <property type="match status" value="1"/>
</dbReference>
<feature type="region of interest" description="Disordered" evidence="9">
    <location>
        <begin position="1"/>
        <end position="164"/>
    </location>
</feature>
<evidence type="ECO:0000256" key="4">
    <source>
        <dbReference type="ARBA" id="ARBA00022741"/>
    </source>
</evidence>
<keyword evidence="2" id="KW-0963">Cytoplasm</keyword>